<dbReference type="Proteomes" id="UP000186817">
    <property type="component" value="Unassembled WGS sequence"/>
</dbReference>
<dbReference type="InterPro" id="IPR042266">
    <property type="entry name" value="PPPDE_sf"/>
</dbReference>
<evidence type="ECO:0000256" key="1">
    <source>
        <dbReference type="ARBA" id="ARBA00008140"/>
    </source>
</evidence>
<dbReference type="PROSITE" id="PS51858">
    <property type="entry name" value="PPPDE"/>
    <property type="match status" value="1"/>
</dbReference>
<dbReference type="PANTHER" id="PTHR12378:SF80">
    <property type="entry name" value="IP06716P-RELATED"/>
    <property type="match status" value="1"/>
</dbReference>
<dbReference type="GO" id="GO:0101005">
    <property type="term" value="F:deubiquitinase activity"/>
    <property type="evidence" value="ECO:0007669"/>
    <property type="project" value="TreeGrafter"/>
</dbReference>
<accession>A0A1Q9EC08</accession>
<evidence type="ECO:0000259" key="4">
    <source>
        <dbReference type="PROSITE" id="PS51858"/>
    </source>
</evidence>
<feature type="domain" description="PPPDE" evidence="4">
    <location>
        <begin position="1"/>
        <end position="74"/>
    </location>
</feature>
<comment type="caution">
    <text evidence="5">The sequence shown here is derived from an EMBL/GenBank/DDBJ whole genome shotgun (WGS) entry which is preliminary data.</text>
</comment>
<dbReference type="GO" id="GO:0016579">
    <property type="term" value="P:protein deubiquitination"/>
    <property type="evidence" value="ECO:0007669"/>
    <property type="project" value="TreeGrafter"/>
</dbReference>
<gene>
    <name evidence="5" type="ORF">AK812_SmicGene11881</name>
</gene>
<dbReference type="Gene3D" id="3.90.1720.30">
    <property type="entry name" value="PPPDE domains"/>
    <property type="match status" value="1"/>
</dbReference>
<dbReference type="GO" id="GO:0006508">
    <property type="term" value="P:proteolysis"/>
    <property type="evidence" value="ECO:0007669"/>
    <property type="project" value="UniProtKB-KW"/>
</dbReference>
<reference evidence="5 6" key="1">
    <citation type="submission" date="2016-02" db="EMBL/GenBank/DDBJ databases">
        <title>Genome analysis of coral dinoflagellate symbionts highlights evolutionary adaptations to a symbiotic lifestyle.</title>
        <authorList>
            <person name="Aranda M."/>
            <person name="Li Y."/>
            <person name="Liew Y.J."/>
            <person name="Baumgarten S."/>
            <person name="Simakov O."/>
            <person name="Wilson M."/>
            <person name="Piel J."/>
            <person name="Ashoor H."/>
            <person name="Bougouffa S."/>
            <person name="Bajic V.B."/>
            <person name="Ryu T."/>
            <person name="Ravasi T."/>
            <person name="Bayer T."/>
            <person name="Micklem G."/>
            <person name="Kim H."/>
            <person name="Bhak J."/>
            <person name="Lajeunesse T.C."/>
            <person name="Voolstra C.R."/>
        </authorList>
    </citation>
    <scope>NUCLEOTIDE SEQUENCE [LARGE SCALE GENOMIC DNA]</scope>
    <source>
        <strain evidence="5 6">CCMP2467</strain>
    </source>
</reference>
<name>A0A1Q9EC08_SYMMI</name>
<evidence type="ECO:0000313" key="5">
    <source>
        <dbReference type="EMBL" id="OLQ04970.1"/>
    </source>
</evidence>
<evidence type="ECO:0000256" key="3">
    <source>
        <dbReference type="ARBA" id="ARBA00022801"/>
    </source>
</evidence>
<protein>
    <recommendedName>
        <fullName evidence="4">PPPDE domain-containing protein</fullName>
    </recommendedName>
</protein>
<dbReference type="Pfam" id="PF05903">
    <property type="entry name" value="Peptidase_C97"/>
    <property type="match status" value="1"/>
</dbReference>
<dbReference type="AlphaFoldDB" id="A0A1Q9EC08"/>
<dbReference type="InterPro" id="IPR008580">
    <property type="entry name" value="PPPDE_dom"/>
</dbReference>
<keyword evidence="6" id="KW-1185">Reference proteome</keyword>
<dbReference type="OrthoDB" id="415065at2759"/>
<organism evidence="5 6">
    <name type="scientific">Symbiodinium microadriaticum</name>
    <name type="common">Dinoflagellate</name>
    <name type="synonym">Zooxanthella microadriatica</name>
    <dbReference type="NCBI Taxonomy" id="2951"/>
    <lineage>
        <taxon>Eukaryota</taxon>
        <taxon>Sar</taxon>
        <taxon>Alveolata</taxon>
        <taxon>Dinophyceae</taxon>
        <taxon>Suessiales</taxon>
        <taxon>Symbiodiniaceae</taxon>
        <taxon>Symbiodinium</taxon>
    </lineage>
</organism>
<evidence type="ECO:0000256" key="2">
    <source>
        <dbReference type="ARBA" id="ARBA00022670"/>
    </source>
</evidence>
<dbReference type="EMBL" id="LSRX01000197">
    <property type="protein sequence ID" value="OLQ04970.1"/>
    <property type="molecule type" value="Genomic_DNA"/>
</dbReference>
<keyword evidence="2" id="KW-0645">Protease</keyword>
<comment type="similarity">
    <text evidence="1">Belongs to the DeSI family.</text>
</comment>
<evidence type="ECO:0000313" key="6">
    <source>
        <dbReference type="Proteomes" id="UP000186817"/>
    </source>
</evidence>
<proteinExistence type="inferred from homology"/>
<keyword evidence="3" id="KW-0378">Hydrolase</keyword>
<dbReference type="PANTHER" id="PTHR12378">
    <property type="entry name" value="DESUMOYLATING ISOPEPTIDASE"/>
    <property type="match status" value="1"/>
</dbReference>
<sequence>MPGKVVGQFWRSRQQDQGAMKGLGLRYPGPAYDLLRRNCCHFADDFCQRLGVGRIPSWVYRLARIAARIENFLQAAQRIRQSISSSPGKSSNERRIKTMVGTRSTFVNVSRLWSWHCIESTRDQLAVHESMWPFGPDTATAPSLPFADRFQVPRKSACIPFGDSAQKTFEYWGLVNAHAWVARSSAQLGDRMAPLDLRLQTLAALALLSPCLHRAQRAEQAERVAFHDDDCELASNLPGTTVSWTSFRELLFGGCGAADELLEELSRGEHWRGKEQCELGVAAACLCKAHATEANLCIRGINLQRMLATRWPVLKLLADLQKPAALAYESSCSRLQHPSLNWDLWLEQVTAYAEVAASWLQGDFEDPPAILDTATAEANGVVWKSSSGAIAEGRSIAEWTAMCPLGILAAYAVRAAGLVLGHVDVYRIVQRAIETAESAMASLEGILESPWPIFKVLHAMSLMKRTFHDLQLSPEDLEVSGAATRSNVWTRTAKTLRSAAERSQRAHGTSVVVLTGLPHQRVGHLLDLFKHADKMGYLAPLVIVPLEPNVTESCSKIVEVYAVRSTMPEDWSPCLPFLSRFQQRAQYLSIYTGLQLDLPVLWFDFHVVFLEDPFQWLPSAALGQLDPPRYRESCQHFCLAPGKADLYLADEFYAAFLVKPTLIFIRPTEASVAWLRTFLLWLCTFPFAHEARGLQFMVFPDRQDVVPSVSMLPPAEGIPRIVLGELDAEQKFVSSEGWFGEFESVASFEISGFLPETDRLYLLETLRTGNSQEIHQILWNARKTISPRRATDRSYRRHEEGSAEEPCSWHYAQEAYLGGFADSAEEFQIVETALCKCLHLGRACKGITCEAADGDRESCTLRKGSPFLAPSPAEEWSFVKVCHDLGCNATPAKRIVHVNFADGCCEREQAQSSESALRFGASESRPLRGDFLDDAFRRKNEVLLKFNRTPELTQHKTPSGKVGYYVWKPYVVLRTVLDPSLPWETTVVVWTDAGIHFVSDMRPLIQEFLRDSDVAATRTPMNEGDFSKRDAFVLLDADFPSIMETNQIATGIILVRKTRLAVSFLERWLAACEDRRIMTEEPSILGYPEYPSFRNNNDDQTAFSLLFKLHGFRAFSVEERDAVVYTGRNLAKFLKASNDFALGVTSDRDAYLQAADDAAGQSSRSSAT</sequence>